<comment type="caution">
    <text evidence="2">The sequence shown here is derived from an EMBL/GenBank/DDBJ whole genome shotgun (WGS) entry which is preliminary data.</text>
</comment>
<evidence type="ECO:0000313" key="3">
    <source>
        <dbReference type="Proteomes" id="UP000314294"/>
    </source>
</evidence>
<feature type="region of interest" description="Disordered" evidence="1">
    <location>
        <begin position="1"/>
        <end position="86"/>
    </location>
</feature>
<dbReference type="EMBL" id="SRLO01000270">
    <property type="protein sequence ID" value="TNN63560.1"/>
    <property type="molecule type" value="Genomic_DNA"/>
</dbReference>
<evidence type="ECO:0000313" key="2">
    <source>
        <dbReference type="EMBL" id="TNN63560.1"/>
    </source>
</evidence>
<feature type="compositionally biased region" description="Low complexity" evidence="1">
    <location>
        <begin position="46"/>
        <end position="57"/>
    </location>
</feature>
<name>A0A4Z2HDG0_9TELE</name>
<protein>
    <submittedName>
        <fullName evidence="2">Uncharacterized protein</fullName>
    </submittedName>
</protein>
<proteinExistence type="predicted"/>
<reference evidence="2 3" key="1">
    <citation type="submission" date="2019-03" db="EMBL/GenBank/DDBJ databases">
        <title>First draft genome of Liparis tanakae, snailfish: a comprehensive survey of snailfish specific genes.</title>
        <authorList>
            <person name="Kim W."/>
            <person name="Song I."/>
            <person name="Jeong J.-H."/>
            <person name="Kim D."/>
            <person name="Kim S."/>
            <person name="Ryu S."/>
            <person name="Song J.Y."/>
            <person name="Lee S.K."/>
        </authorList>
    </citation>
    <scope>NUCLEOTIDE SEQUENCE [LARGE SCALE GENOMIC DNA]</scope>
    <source>
        <tissue evidence="2">Muscle</tissue>
    </source>
</reference>
<sequence>MSQEEDAPRWLSPSAHGSERVTTPTQHSSGAAAPLSNLRVCGSRSAAATTPARETPPLHNEDPGGGGNPKELAHVQAVASSSPTPAPRAVCTLRIRHVDLRCTDAAVAAFAARSSLVI</sequence>
<organism evidence="2 3">
    <name type="scientific">Liparis tanakae</name>
    <name type="common">Tanaka's snailfish</name>
    <dbReference type="NCBI Taxonomy" id="230148"/>
    <lineage>
        <taxon>Eukaryota</taxon>
        <taxon>Metazoa</taxon>
        <taxon>Chordata</taxon>
        <taxon>Craniata</taxon>
        <taxon>Vertebrata</taxon>
        <taxon>Euteleostomi</taxon>
        <taxon>Actinopterygii</taxon>
        <taxon>Neopterygii</taxon>
        <taxon>Teleostei</taxon>
        <taxon>Neoteleostei</taxon>
        <taxon>Acanthomorphata</taxon>
        <taxon>Eupercaria</taxon>
        <taxon>Perciformes</taxon>
        <taxon>Cottioidei</taxon>
        <taxon>Cottales</taxon>
        <taxon>Liparidae</taxon>
        <taxon>Liparis</taxon>
    </lineage>
</organism>
<gene>
    <name evidence="2" type="ORF">EYF80_026212</name>
</gene>
<evidence type="ECO:0000256" key="1">
    <source>
        <dbReference type="SAM" id="MobiDB-lite"/>
    </source>
</evidence>
<keyword evidence="3" id="KW-1185">Reference proteome</keyword>
<accession>A0A4Z2HDG0</accession>
<dbReference type="AlphaFoldDB" id="A0A4Z2HDG0"/>
<feature type="compositionally biased region" description="Polar residues" evidence="1">
    <location>
        <begin position="20"/>
        <end position="29"/>
    </location>
</feature>
<dbReference type="Proteomes" id="UP000314294">
    <property type="component" value="Unassembled WGS sequence"/>
</dbReference>